<dbReference type="InterPro" id="IPR031692">
    <property type="entry name" value="EHD_N"/>
</dbReference>
<dbReference type="PANTHER" id="PTHR43681">
    <property type="entry name" value="TRANSMEMBRANE GTPASE FZO"/>
    <property type="match status" value="1"/>
</dbReference>
<dbReference type="Gene3D" id="3.40.50.300">
    <property type="entry name" value="P-loop containing nucleotide triphosphate hydrolases"/>
    <property type="match status" value="1"/>
</dbReference>
<accession>A0ABM0MUW3</accession>
<dbReference type="InterPro" id="IPR045063">
    <property type="entry name" value="Dynamin_N"/>
</dbReference>
<feature type="domain" description="Dynamin-type G" evidence="4">
    <location>
        <begin position="90"/>
        <end position="331"/>
    </location>
</feature>
<feature type="chain" id="PRO_5047276221" evidence="3">
    <location>
        <begin position="25"/>
        <end position="477"/>
    </location>
</feature>
<dbReference type="Pfam" id="PF00350">
    <property type="entry name" value="Dynamin_N"/>
    <property type="match status" value="1"/>
</dbReference>
<protein>
    <submittedName>
        <fullName evidence="6">Sarcalumenin-like</fullName>
    </submittedName>
</protein>
<evidence type="ECO:0000313" key="5">
    <source>
        <dbReference type="Proteomes" id="UP000694865"/>
    </source>
</evidence>
<name>A0ABM0MUW3_SACKO</name>
<dbReference type="GeneID" id="102801464"/>
<sequence>MLSCRFGGFSLFFLLFAFVITVQAASQNDADRDRKHIDKTLLLDEQEENEKLFHNTLKNLKYIYKNSILPMEEAYKYTELGHQTITDGEITGKPMVLFLGPWSTGKSTMINYLIGMEGTADSLHTGAQPTTSDFTVIMNGNKSRSIEGIVLTADGDKSFAALSSFGKTFLEKLLGYEYSYDLLEKITVIDTPGIIENRKQQERGYPFNEVCQWFIDRADLIFVVFDPTKLDVGTELESIFKMLKGRESQIRIILNKADSIEPQELMRVYGALFWSLAPLINVTEPPRVYIGSFWSRPYKMHTHSDLFLQEEISVLRDLRDVIENRLQNKIAFIRQHAISVRIHALLVDRFISTFNDKKPNMLFGNPEDVARDIIENPNKYYIFKAVASKVNVSKYDLPRQDDYKDFFSINAINSFQSLDHHCSYFNGCLMDHIENAISNQLPKLLSDLRKQKNVTQTCQADGTCKEEKLQTNKYKKP</sequence>
<dbReference type="SUPFAM" id="SSF52540">
    <property type="entry name" value="P-loop containing nucleoside triphosphate hydrolases"/>
    <property type="match status" value="1"/>
</dbReference>
<evidence type="ECO:0000256" key="3">
    <source>
        <dbReference type="SAM" id="SignalP"/>
    </source>
</evidence>
<evidence type="ECO:0000256" key="1">
    <source>
        <dbReference type="ARBA" id="ARBA00004184"/>
    </source>
</evidence>
<dbReference type="InterPro" id="IPR051943">
    <property type="entry name" value="TRAFAC_Dynamin-like_GTPase"/>
</dbReference>
<dbReference type="PROSITE" id="PS51718">
    <property type="entry name" value="G_DYNAMIN_2"/>
    <property type="match status" value="1"/>
</dbReference>
<evidence type="ECO:0000313" key="6">
    <source>
        <dbReference type="RefSeq" id="XP_006823804.1"/>
    </source>
</evidence>
<dbReference type="Proteomes" id="UP000694865">
    <property type="component" value="Unplaced"/>
</dbReference>
<gene>
    <name evidence="6" type="primary">LOC102801464</name>
</gene>
<organism evidence="5 6">
    <name type="scientific">Saccoglossus kowalevskii</name>
    <name type="common">Acorn worm</name>
    <dbReference type="NCBI Taxonomy" id="10224"/>
    <lineage>
        <taxon>Eukaryota</taxon>
        <taxon>Metazoa</taxon>
        <taxon>Hemichordata</taxon>
        <taxon>Enteropneusta</taxon>
        <taxon>Harrimaniidae</taxon>
        <taxon>Saccoglossus</taxon>
    </lineage>
</organism>
<dbReference type="CDD" id="cd09913">
    <property type="entry name" value="EHD"/>
    <property type="match status" value="1"/>
</dbReference>
<keyword evidence="5" id="KW-1185">Reference proteome</keyword>
<dbReference type="InterPro" id="IPR027417">
    <property type="entry name" value="P-loop_NTPase"/>
</dbReference>
<dbReference type="Gene3D" id="1.10.268.20">
    <property type="match status" value="1"/>
</dbReference>
<dbReference type="PANTHER" id="PTHR43681:SF1">
    <property type="entry name" value="SARCALUMENIN"/>
    <property type="match status" value="1"/>
</dbReference>
<feature type="signal peptide" evidence="3">
    <location>
        <begin position="1"/>
        <end position="24"/>
    </location>
</feature>
<comment type="subcellular location">
    <subcellularLocation>
        <location evidence="1">Endomembrane system</location>
        <topology evidence="1">Peripheral membrane protein</topology>
    </subcellularLocation>
</comment>
<evidence type="ECO:0000256" key="2">
    <source>
        <dbReference type="ARBA" id="ARBA00023136"/>
    </source>
</evidence>
<dbReference type="InterPro" id="IPR030381">
    <property type="entry name" value="G_DYNAMIN_dom"/>
</dbReference>
<dbReference type="Pfam" id="PF16880">
    <property type="entry name" value="EHD_N"/>
    <property type="match status" value="1"/>
</dbReference>
<reference evidence="6" key="1">
    <citation type="submission" date="2025-08" db="UniProtKB">
        <authorList>
            <consortium name="RefSeq"/>
        </authorList>
    </citation>
    <scope>IDENTIFICATION</scope>
    <source>
        <tissue evidence="6">Testes</tissue>
    </source>
</reference>
<evidence type="ECO:0000259" key="4">
    <source>
        <dbReference type="PROSITE" id="PS51718"/>
    </source>
</evidence>
<proteinExistence type="predicted"/>
<keyword evidence="2" id="KW-0472">Membrane</keyword>
<keyword evidence="3" id="KW-0732">Signal</keyword>
<dbReference type="RefSeq" id="XP_006823804.1">
    <property type="nucleotide sequence ID" value="XM_006823741.1"/>
</dbReference>